<feature type="domain" description="Fibronectin type-III" evidence="15">
    <location>
        <begin position="3723"/>
        <end position="3826"/>
    </location>
</feature>
<protein>
    <submittedName>
        <fullName evidence="17">Usher syndrome 2A (autosomal recessive, mild)</fullName>
    </submittedName>
</protein>
<keyword evidence="8" id="KW-0966">Cell projection</keyword>
<dbReference type="FunFam" id="2.10.25.10:FF:000275">
    <property type="entry name" value="usherin"/>
    <property type="match status" value="2"/>
</dbReference>
<feature type="disulfide bond" evidence="10">
    <location>
        <begin position="691"/>
        <end position="703"/>
    </location>
</feature>
<feature type="domain" description="Laminin EGF-like" evidence="14">
    <location>
        <begin position="740"/>
        <end position="789"/>
    </location>
</feature>
<dbReference type="InterPro" id="IPR050713">
    <property type="entry name" value="RTP_Phos/Ushers"/>
</dbReference>
<feature type="domain" description="Fibronectin type-III" evidence="15">
    <location>
        <begin position="4393"/>
        <end position="4492"/>
    </location>
</feature>
<feature type="domain" description="Fibronectin type-III" evidence="15">
    <location>
        <begin position="3916"/>
        <end position="4019"/>
    </location>
</feature>
<reference evidence="17" key="3">
    <citation type="submission" date="2025-09" db="UniProtKB">
        <authorList>
            <consortium name="Ensembl"/>
        </authorList>
    </citation>
    <scope>IDENTIFICATION</scope>
</reference>
<organism evidence="17 18">
    <name type="scientific">Oncorhynchus mykiss</name>
    <name type="common">Rainbow trout</name>
    <name type="synonym">Salmo gairdneri</name>
    <dbReference type="NCBI Taxonomy" id="8022"/>
    <lineage>
        <taxon>Eukaryota</taxon>
        <taxon>Metazoa</taxon>
        <taxon>Chordata</taxon>
        <taxon>Craniata</taxon>
        <taxon>Vertebrata</taxon>
        <taxon>Euteleostomi</taxon>
        <taxon>Actinopterygii</taxon>
        <taxon>Neopterygii</taxon>
        <taxon>Teleostei</taxon>
        <taxon>Protacanthopterygii</taxon>
        <taxon>Salmoniformes</taxon>
        <taxon>Salmonidae</taxon>
        <taxon>Salmoninae</taxon>
        <taxon>Oncorhynchus</taxon>
    </lineage>
</organism>
<dbReference type="SMART" id="SM00136">
    <property type="entry name" value="LamNT"/>
    <property type="match status" value="1"/>
</dbReference>
<feature type="disulfide bond" evidence="10">
    <location>
        <begin position="875"/>
        <end position="892"/>
    </location>
</feature>
<feature type="domain" description="Fibronectin type-III" evidence="15">
    <location>
        <begin position="3262"/>
        <end position="3350"/>
    </location>
</feature>
<keyword evidence="3" id="KW-0964">Secreted</keyword>
<dbReference type="Gene3D" id="2.60.120.260">
    <property type="entry name" value="Galactose-binding domain-like"/>
    <property type="match status" value="1"/>
</dbReference>
<evidence type="ECO:0000256" key="2">
    <source>
        <dbReference type="ARBA" id="ARBA00004613"/>
    </source>
</evidence>
<feature type="domain" description="Fibronectin type-III" evidence="15">
    <location>
        <begin position="4198"/>
        <end position="4285"/>
    </location>
</feature>
<dbReference type="FunFam" id="2.60.40.10:FF:001100">
    <property type="entry name" value="Usherin"/>
    <property type="match status" value="1"/>
</dbReference>
<reference evidence="17" key="2">
    <citation type="submission" date="2025-08" db="UniProtKB">
        <authorList>
            <consortium name="Ensembl"/>
        </authorList>
    </citation>
    <scope>IDENTIFICATION</scope>
</reference>
<feature type="compositionally biased region" description="Low complexity" evidence="11">
    <location>
        <begin position="1895"/>
        <end position="1905"/>
    </location>
</feature>
<dbReference type="SMART" id="SM00060">
    <property type="entry name" value="FN3"/>
    <property type="match status" value="32"/>
</dbReference>
<feature type="domain" description="Laminin EGF-like" evidence="14">
    <location>
        <begin position="820"/>
        <end position="872"/>
    </location>
</feature>
<dbReference type="InterPro" id="IPR003961">
    <property type="entry name" value="FN3_dom"/>
</dbReference>
<feature type="domain" description="Fibronectin type-III" evidence="15">
    <location>
        <begin position="2524"/>
        <end position="2615"/>
    </location>
</feature>
<feature type="domain" description="Fibronectin type-III" evidence="15">
    <location>
        <begin position="2818"/>
        <end position="2908"/>
    </location>
</feature>
<evidence type="ECO:0000256" key="10">
    <source>
        <dbReference type="PROSITE-ProRule" id="PRU00460"/>
    </source>
</evidence>
<dbReference type="Ensembl" id="ENSOMYT00000035513.2">
    <property type="protein sequence ID" value="ENSOMYP00000032568.2"/>
    <property type="gene ID" value="ENSOMYG00000015136.2"/>
</dbReference>
<evidence type="ECO:0000256" key="7">
    <source>
        <dbReference type="ARBA" id="ARBA00023180"/>
    </source>
</evidence>
<feature type="domain" description="Fibronectin type-III" evidence="15">
    <location>
        <begin position="4585"/>
        <end position="4693"/>
    </location>
</feature>
<reference evidence="17" key="1">
    <citation type="submission" date="2020-07" db="EMBL/GenBank/DDBJ databases">
        <title>A long reads based de novo assembly of the rainbow trout Arlee double haploid line genome.</title>
        <authorList>
            <person name="Gao G."/>
            <person name="Palti Y."/>
        </authorList>
    </citation>
    <scope>NUCLEOTIDE SEQUENCE [LARGE SCALE GENOMIC DNA]</scope>
</reference>
<feature type="domain" description="Fibronectin type-III" evidence="15">
    <location>
        <begin position="4113"/>
        <end position="4197"/>
    </location>
</feature>
<keyword evidence="5" id="KW-0677">Repeat</keyword>
<dbReference type="Gene3D" id="2.60.120.200">
    <property type="match status" value="3"/>
</dbReference>
<dbReference type="FunFam" id="2.60.40.10:FF:001716">
    <property type="entry name" value="Usherin"/>
    <property type="match status" value="1"/>
</dbReference>
<keyword evidence="6 10" id="KW-1015">Disulfide bond</keyword>
<feature type="domain" description="Fibronectin type-III" evidence="15">
    <location>
        <begin position="2616"/>
        <end position="2722"/>
    </location>
</feature>
<dbReference type="Pfam" id="PF00041">
    <property type="entry name" value="fn3"/>
    <property type="match status" value="17"/>
</dbReference>
<keyword evidence="7" id="KW-0325">Glycoprotein</keyword>
<feature type="region of interest" description="Disordered" evidence="11">
    <location>
        <begin position="1037"/>
        <end position="1057"/>
    </location>
</feature>
<feature type="domain" description="Fibronectin type-III" evidence="15">
    <location>
        <begin position="1107"/>
        <end position="1230"/>
    </location>
</feature>
<feature type="domain" description="Fibronectin type-III" evidence="15">
    <location>
        <begin position="2723"/>
        <end position="2814"/>
    </location>
</feature>
<dbReference type="PROSITE" id="PS50853">
    <property type="entry name" value="FN3"/>
    <property type="match status" value="29"/>
</dbReference>
<keyword evidence="12" id="KW-0812">Transmembrane</keyword>
<feature type="transmembrane region" description="Helical" evidence="12">
    <location>
        <begin position="4800"/>
        <end position="4822"/>
    </location>
</feature>
<feature type="region of interest" description="Disordered" evidence="11">
    <location>
        <begin position="1869"/>
        <end position="1905"/>
    </location>
</feature>
<evidence type="ECO:0000259" key="15">
    <source>
        <dbReference type="PROSITE" id="PS50853"/>
    </source>
</evidence>
<evidence type="ECO:0000256" key="11">
    <source>
        <dbReference type="SAM" id="MobiDB-lite"/>
    </source>
</evidence>
<dbReference type="PROSITE" id="PS50027">
    <property type="entry name" value="EGF_LAM_2"/>
    <property type="match status" value="6"/>
</dbReference>
<dbReference type="PROSITE" id="PS51117">
    <property type="entry name" value="LAMININ_NTER"/>
    <property type="match status" value="1"/>
</dbReference>
<dbReference type="Pfam" id="PF00055">
    <property type="entry name" value="Laminin_N"/>
    <property type="match status" value="1"/>
</dbReference>
<dbReference type="InterPro" id="IPR013320">
    <property type="entry name" value="ConA-like_dom_sf"/>
</dbReference>
<proteinExistence type="predicted"/>
<comment type="subcellular location">
    <subcellularLocation>
        <location evidence="1">Cell projection</location>
    </subcellularLocation>
    <subcellularLocation>
        <location evidence="2">Secreted</location>
    </subcellularLocation>
</comment>
<comment type="caution">
    <text evidence="10">Lacks conserved residue(s) required for the propagation of feature annotation.</text>
</comment>
<feature type="domain" description="Fibronectin type-III" evidence="15">
    <location>
        <begin position="3827"/>
        <end position="3915"/>
    </location>
</feature>
<dbReference type="InterPro" id="IPR001791">
    <property type="entry name" value="Laminin_G"/>
</dbReference>
<feature type="domain" description="Laminin N-terminal" evidence="16">
    <location>
        <begin position="211"/>
        <end position="461"/>
    </location>
</feature>
<feature type="domain" description="Fibronectin type-III" evidence="15">
    <location>
        <begin position="3447"/>
        <end position="3533"/>
    </location>
</feature>
<dbReference type="InterPro" id="IPR036116">
    <property type="entry name" value="FN3_sf"/>
</dbReference>
<dbReference type="PANTHER" id="PTHR46957">
    <property type="entry name" value="CYTOKINE RECEPTOR"/>
    <property type="match status" value="1"/>
</dbReference>
<dbReference type="PANTHER" id="PTHR46957:SF7">
    <property type="entry name" value="USHERIN"/>
    <property type="match status" value="1"/>
</dbReference>
<dbReference type="SUPFAM" id="SSF49265">
    <property type="entry name" value="Fibronectin type III"/>
    <property type="match status" value="20"/>
</dbReference>
<feature type="domain" description="Laminin EGF-like" evidence="14">
    <location>
        <begin position="691"/>
        <end position="739"/>
    </location>
</feature>
<feature type="disulfide bond" evidence="10">
    <location>
        <begin position="693"/>
        <end position="710"/>
    </location>
</feature>
<feature type="region of interest" description="Disordered" evidence="11">
    <location>
        <begin position="1101"/>
        <end position="1120"/>
    </location>
</feature>
<dbReference type="PROSITE" id="PS01248">
    <property type="entry name" value="EGF_LAM_1"/>
    <property type="match status" value="1"/>
</dbReference>
<dbReference type="FunFam" id="2.60.40.10:FF:001285">
    <property type="entry name" value="Usherin"/>
    <property type="match status" value="1"/>
</dbReference>
<keyword evidence="12" id="KW-1133">Transmembrane helix</keyword>
<dbReference type="FunFam" id="2.10.25.10:FF:000090">
    <property type="entry name" value="laminin subunit alpha"/>
    <property type="match status" value="3"/>
</dbReference>
<evidence type="ECO:0000313" key="17">
    <source>
        <dbReference type="Ensembl" id="ENSOMYP00000032568.2"/>
    </source>
</evidence>
<evidence type="ECO:0000259" key="16">
    <source>
        <dbReference type="PROSITE" id="PS51117"/>
    </source>
</evidence>
<dbReference type="SUPFAM" id="SSF49899">
    <property type="entry name" value="Concanavalin A-like lectins/glucanases"/>
    <property type="match status" value="2"/>
</dbReference>
<accession>A0A8C7Q6N4</accession>
<evidence type="ECO:0000256" key="5">
    <source>
        <dbReference type="ARBA" id="ARBA00022737"/>
    </source>
</evidence>
<dbReference type="SMART" id="SM00180">
    <property type="entry name" value="EGF_Lam"/>
    <property type="match status" value="8"/>
</dbReference>
<keyword evidence="9 10" id="KW-0424">Laminin EGF-like domain</keyword>
<dbReference type="Pfam" id="PF00053">
    <property type="entry name" value="EGF_laminin"/>
    <property type="match status" value="8"/>
</dbReference>
<feature type="domain" description="Fibronectin type-III" evidence="15">
    <location>
        <begin position="4023"/>
        <end position="4112"/>
    </location>
</feature>
<dbReference type="SUPFAM" id="SSF57196">
    <property type="entry name" value="EGF/Laminin"/>
    <property type="match status" value="5"/>
</dbReference>
<keyword evidence="4" id="KW-0732">Signal</keyword>
<evidence type="ECO:0000256" key="9">
    <source>
        <dbReference type="ARBA" id="ARBA00023292"/>
    </source>
</evidence>
<feature type="domain" description="Laminin EGF-like" evidence="14">
    <location>
        <begin position="638"/>
        <end position="690"/>
    </location>
</feature>
<dbReference type="InterPro" id="IPR008211">
    <property type="entry name" value="Laminin_N"/>
</dbReference>
<dbReference type="Gene3D" id="2.10.25.10">
    <property type="entry name" value="Laminin"/>
    <property type="match status" value="5"/>
</dbReference>
<dbReference type="GO" id="GO:0005576">
    <property type="term" value="C:extracellular region"/>
    <property type="evidence" value="ECO:0007669"/>
    <property type="project" value="UniProtKB-SubCell"/>
</dbReference>
<feature type="compositionally biased region" description="Polar residues" evidence="11">
    <location>
        <begin position="1037"/>
        <end position="1050"/>
    </location>
</feature>
<feature type="domain" description="Fibronectin type-III" evidence="15">
    <location>
        <begin position="3538"/>
        <end position="3624"/>
    </location>
</feature>
<dbReference type="InterPro" id="IPR013783">
    <property type="entry name" value="Ig-like_fold"/>
</dbReference>
<dbReference type="FunFam" id="2.60.40.10:FF:001030">
    <property type="entry name" value="Usherin"/>
    <property type="match status" value="1"/>
</dbReference>
<dbReference type="Pfam" id="PF02210">
    <property type="entry name" value="Laminin_G_2"/>
    <property type="match status" value="1"/>
</dbReference>
<feature type="compositionally biased region" description="Basic and acidic residues" evidence="11">
    <location>
        <begin position="1872"/>
        <end position="1881"/>
    </location>
</feature>
<dbReference type="Gene3D" id="2.60.40.10">
    <property type="entry name" value="Immunoglobulins"/>
    <property type="match status" value="31"/>
</dbReference>
<dbReference type="CDD" id="cd00110">
    <property type="entry name" value="LamG"/>
    <property type="match status" value="2"/>
</dbReference>
<feature type="domain" description="Fibronectin type-III" evidence="15">
    <location>
        <begin position="3353"/>
        <end position="3445"/>
    </location>
</feature>
<feature type="disulfide bond" evidence="10">
    <location>
        <begin position="894"/>
        <end position="903"/>
    </location>
</feature>
<feature type="domain" description="Fibronectin type-III" evidence="15">
    <location>
        <begin position="925"/>
        <end position="1020"/>
    </location>
</feature>
<feature type="domain" description="Fibronectin type-III" evidence="15">
    <location>
        <begin position="4493"/>
        <end position="4583"/>
    </location>
</feature>
<feature type="compositionally biased region" description="Polar residues" evidence="11">
    <location>
        <begin position="1783"/>
        <end position="1798"/>
    </location>
</feature>
<dbReference type="Proteomes" id="UP000694395">
    <property type="component" value="Chromosome 19"/>
</dbReference>
<feature type="disulfide bond" evidence="10">
    <location>
        <begin position="608"/>
        <end position="617"/>
    </location>
</feature>
<evidence type="ECO:0000313" key="18">
    <source>
        <dbReference type="Proteomes" id="UP000694395"/>
    </source>
</evidence>
<dbReference type="GeneTree" id="ENSGT00940000158456"/>
<feature type="domain" description="Laminin EGF-like" evidence="14">
    <location>
        <begin position="873"/>
        <end position="923"/>
    </location>
</feature>
<feature type="domain" description="Laminin EGF-like" evidence="14">
    <location>
        <begin position="585"/>
        <end position="637"/>
    </location>
</feature>
<feature type="domain" description="Fibronectin type-III" evidence="15">
    <location>
        <begin position="2328"/>
        <end position="2420"/>
    </location>
</feature>
<feature type="compositionally biased region" description="Pro residues" evidence="11">
    <location>
        <begin position="1101"/>
        <end position="1118"/>
    </location>
</feature>
<evidence type="ECO:0000256" key="4">
    <source>
        <dbReference type="ARBA" id="ARBA00022729"/>
    </source>
</evidence>
<dbReference type="SMART" id="SM00282">
    <property type="entry name" value="LamG"/>
    <property type="match status" value="2"/>
</dbReference>
<dbReference type="FunFam" id="2.60.40.10:FF:001176">
    <property type="entry name" value="Usherin"/>
    <property type="match status" value="2"/>
</dbReference>
<dbReference type="FunFam" id="2.60.40.10:FF:001168">
    <property type="entry name" value="Usherin"/>
    <property type="match status" value="1"/>
</dbReference>
<dbReference type="FunFam" id="2.60.40.10:FF:001004">
    <property type="entry name" value="Usherin"/>
    <property type="match status" value="1"/>
</dbReference>
<sequence length="4944" mass="535316">QCVSSVASINLPLRQTGHFPRLENIGAHKPVTLSPSRSSCGTPKRTTYCHSPTSLQELHNCSQAFCNQECPYRSSTPPHAPLLLPAHWGTCVTQDGLDPRSRAGTGGEGVREGDGSSRSVIFRWTQGGCVASPPFQSLGHLGSFTLAVWIKPEAPGDMCVSLLFILMSFIVSLFLDGLEEDGTPFDTRPLTSPISDIRMDSTMRVGLSSNGNNKITHDIVKVYSGFLPPLHAQSECRCPPSHPRVHPLVERYCIPNAVEDTTNNRVLRLNMDAHPVSYINDQDMGTAWVSNILTGSEDMDQGLTITIDLVNGQYQVFYVILQLVSPQPEALHIQRRCSNSSSSSNSSSVETEWLDWQYMARDCSLFGLQNNGPLLRPDSVNCLQFPSDVPYSQGNITFSMLTPEPNLRPGYNDFYNTPALQQMVQATRVRIHLSGQYHTQNTGVPQRHRYYGVNEITISGRCECHGHADQCDTSVTPYRCACLPESHTEGHNCQRCAPLYNDKPFRSGDQVQAYSCRPCDCHGHALSCHYDITADAHPTEHYRGGGGVCDDCMNNTTGRSCESCVSQFYREVVADPRSEVVCQPCDCYTPGSINGSLECHPVGGQCKCKRHVSGRRCDACQVGFYSLQPLGPEGCLPCGCSAAGTQGDNGTCHQQSGRCQCKTHVIGRTCDRCDYGYKLLNSSHLDGCVGCDCDPVGSLNPFCEPEGGLCECREGVGGQRCDSCARGLYGLHQAGSCIPCLCSPDGTVPGSVCDPETGQCVCKVSGPRCDSCRRGYHSLERRNSFGCLACACDVRGTLKGGVCDPVNSQCPCREGGCVPCVCDPTGTVEGAMCDADTGQCCVCVDPSVGGRRCDQCQELHYGFNPGLGRCQACVCNSVGGVNGSCHPETGICQCKAFVTGDRCDRCVPGASHLDSDNHLGCSKAPIQQPSPVGLVLTSTSIRLTWRPPDAPNTHTLNYTLLRDGLHIHTTQRHYPFSPVTYVDSGLSPFMDYSYQLVTANVNGQTVSVPVSYQTLAAAPDPDHILLTLVGRPGPTTANLNWTRPQNTSGPQERYGPAGTGRERVHYTGLETQAAAAGLSPYTHYNLTLQACTTGGCTSTPPLPLLTSPSPPQGQPPPRVNTTGPHQMDAAWNPPVRPNGVIIRYELFIQGPMESQNTTSPAPERRVFVSSGWLDPRLPSDSAKESALPPPQSSAIVTDLQAFSTYQLRVLTVNMAGSVISDWTTARTQEGAPEFVAPPEVSAVSSSSLKVAWRSARGQEGAYNITLILCVCVSFLSQVLYVASPSERVYVAEGLEAYRRYDFTVTLCTSLGCVTSLPASGQTLPTAPAGLAPPRLRPVHGTLMEVTWDPPSQPHGPPPLYQVERTDLSLSDPRDLVVRGAMFPGNGYHRFPSDTLPVNSDFTGLRLSFRTRASDGLLLCAVSPGNQEEYLALQIRNGRPYFLFDPQVINSCNASASSGSSIIGENTGVFIGGLPEDFTLLRQDSGDAQLVQQGFSGCLRDVQVKMIDSPSEVWQPLDWSRATERVVAYESWEGCPAHTEEGAHFLGQGFLELSPDVFSGGEDFDITFEFRTDQLNALLLFSYNTHTSDYILAELEGGMLSLVLSWHGHMTELSMWAGLSYCDGGWNQLSLVKQGDVISASMNDWSEQLRGVAGGELGVDSPLYLGGVPPELNHEALVSLGGCVRGVTVRSGPVTGSIGVPDVSAVSLSASTRRSVMINLDGCPATDSIFYCRGNDSVLVYMGRETQARDLGVQPFTEYLYRVVASGEGGWTTGPWERGRSRETVPQSVAPPSSLQSGSGFSVQVSWAPPLQARGVIDRYKLTAYNLDQPDSTPVTASYLSTGNHTSLLEGLTPFTRYVVTVTACTWAGCTESPRDDSRDGDVSWSITTPEEVPEDVSPPSAVSTPSSLAVHWGPPARPNGLITDYLLYHNGQLLYQGNNTHLNITGLGVFSPHMFVLSVCTAAGCSNSSQVTLLTSQQPPGGMEPPSLTVLDSRTVYIQWSRPEQVNGVLEFYSVYLSVEGEEPVCVYNSSELFEDHTLRNLTPGTTYSFTVTACTGGGCSFSPPSEAHTEESTPENIPAPYVTPLSPHALNITWTPPDTPNGVISSYGVWMNGVLVQNSTSLWFSVDHLSPWSLHSFRVQACTAQGCALGPLVERRTLEMAPVGPVVLEVDSEGPTSLRAKWSQPATPSGNITYTLLTKGIGDDVKMSIHFSLSLSLSLSLPPAPDGVMPPGGIDATPASLQLSWLPPGRANAPGPLYYDLQMRDTPDGDFLLIIILLNNVTSTFSHTVEGLSPYTNYLFRVVVSHTHGETASDWTSLRTAEDSPGPVDPPVVSALQSHSVSVSWAPPAQPNGGITHYTLHLTSTLSLSHSTATVPGNTTSYSLYNLLPYQLYSLQVEACTPAGCTLSGESQSFHTPAAPPEGVPVPHLYSDTPTSVVLSWGAPERSNGELEGWVVERSVRGTQQVSTVVRLPPSPPPLSYLDHSSALSPWTSYQYRLVASTQAGSNTSAWANITTRPSRPAGLVPPRVDVLGPDSLQVMWSPPVIANGVIDRYEIRLPDPRVSHDDLSNLTVTVTDLVPYTNYLVTVLACSSGGSLIGGCTESLPTAVTTLPTIPQDLAPLAVVAVSESFLAVSWQPPDRPNGPNLRYELLRRKSRQPLAAQPPADLHRWFNVYAGDKLFHQDKGLSRFTWYQYQLLVYNDVGYSTGQLATGVTLAGVPLHPPSLSVQTINHTSIHISWTEPSLQDLQGEVELYTLRVESSHLRRTLTFPPGVDWTVIGDLQPNTRYRVSLQVSNGAYNTSNTEVNCTTEDGEPEGVFPPEVVPVNSSTVRVLWSPPVQPNGAVTEYSVYLDGTVHATADNTSGSYLLGGLLPFTVYDIKVEVCTVYGCVKSNATQVTTVEDLPADIAPPHIQVLSPRSVRVEWSSPGQPCGIMLGYEVWRKMLRPCGGAEWGSSVTQRGEGSEVRCSYLQCFASQGVCGASCYQPQRQVCCDGVVYTSKPLHLCCEGRYLPSPNSSHTLCCGGKLLPPLPDHQCCGRYYIPVATGEVCCLDPGQGRVSVGVGDACCGRVPYSPSGGQLCCGGLLHDGYRSQCCGSTVIEDSLVCCGDAERGMPYTPLTGLSCCGEDYLNSSTSLCCVGHDGFPRMHPAGNGTVHLQCCGSEVINQEEECCNGVGYNPHRHVCADRVSSGLVKEVRSTLCSVSAASTAYCGSCSFNPSLYIYSDLEPYTTYEYRVSASNSYGRGYSNVTVVTTNEDTPWGVAPPHWSRLGDRDDVVQLHWQAPAKPNGDISHYVVLRDGQERYRGDERSFTDVGGIRPFQEYGYWLRACNTAGCTDSSQVLAVTVQGVPEEVGSPIVTALGPASLRLSWAPPSKANGIIRLYHINMTSTGTIHTHTPSDGPLNYTVTGLQPHSDYSFVLVACTAVGCGASQPSTGRTLQDAPTGVWSSPRHVVVNSTAVELYWDQPLQPNGHVASYRLLRDGLTVFAGDIQDNNYTDTQLQPNTRYVYVLEASTGGGSGLSNRYVVQTPVSSPLGVPPPHNVTVFGPRSLFVSWTPPGHLPLYYNILLNPGSARSVMRTVGREQNLSVSGLDPYTQYHIRVQACQADGCGLGEGVYVRTSEAPPEDMDPPTVTAAGATVIQVCWNPPHKPNGLITSYFIHRRPMGTQEELLVFIWSNGPLDFIDASDALQPFRQYQYSVHAHNSRGSARSQWASAVTMEAGPEDIAPPIVTPTSAYSVQLNWTQPGQPNGRISQYRLVYRKQPTDPTLNTSTIIALTVPGSTLQSSVYGLEAFSVYSVRVEAVNGAGSVSSPWVSIRTLEASPAGLANFSLEQREQGRALLLTWDTPHTPNGVITSYNIYSEENLEFSGLSRQFLFRRLEPFSLYSLVLEACTSAGCTRTPPQSVTTAAAPPGAQPAPIPSAIGPHSVELTWSLPTHPNGPIGEYILLGRSLDDERRGNNEEIVLFRESSTQASSFSHTVTGLRPWTQYQFSIRVHNSAGHADSPWVTVTTRQAPPRGLTPPSVVHVEGNPYELLVSWTPPLESNGVLLSYRIQRDNVSFSFSFDPSVFNYTDEDLSAFTSYRYAITACTSEGCVTSPETQVKTLEAPPAAVDFPTITSITADSINVSWTIPLIQNGEVTQYMLEANGKEVYRGSGLSVVMSELRPHTHYRLILLACTNGGCTPSTPIKAQTLEAPPRGLNPPSLKVTGPESLEITWGAPKLPNGIVTGYELRRDGQVIYVGMETRYHDFALLPSVEYGYSVTANNSQGVVTSSVAKARTHPSAPSGVGPPTLQPLGPRQLRVDWEPPARPNGVIVSYTVYQRDPTLPSTHSFLYDPEHSAFSGRSIILKQLTPYHRYEVRVEACTELGCASSDWVSVLTLESPPTGQSIPLLELQRDTRGLQTIFLLSWPPPAQPNGRVLHYEVYRRLGQNTEVSGGAAALVYRNDSATCRDAGLLPYTDYQYQVWAVNSVGRSGSQWANGRTGPAPPEGVGPPTFLRILATSAVIDIRPPTRPNGIVSLYRVFSQGPNATHTLLSEGISRQQTLHGLSPYTQYWVGVEACTCYQCCSQGPVSELRTQASPPAQQPSPRPVALTSRSAQVEWDEPLAPNGLIESCELHIRSSCPQPPQPVPPLCVEGPIETRFFGRGRNYNVTGLQPYSSYQLRASCYNNMGSTASNWTTVTTLTEAPQYISPFEVYSNLTLVWLDWSASFSLNGLLRDYSLTDNNLRVYIGFHSYLYLPRTSEKTLSLQVTCTTDIGSASTPIIRYSPATGMSPVEPTPGGKQGVGTQGAPVYSEMWFILLLVFLGLLVLAVLLGLVLRRALRKEPFIRERPPLVPLQKRSQAGGDAYMGLTDSKIVGGGSRFSPMSVLRVPSQSQLSHAYSQNSLHRSVSQLIEQDRKSLMGEGGQDSGLYVEDDDFVEAIKAFSSVRKEHTMFTDTHL</sequence>
<dbReference type="FunFam" id="2.60.40.10:FF:001379">
    <property type="entry name" value="Usherin"/>
    <property type="match status" value="1"/>
</dbReference>
<feature type="domain" description="Fibronectin type-III" evidence="15">
    <location>
        <begin position="1892"/>
        <end position="1978"/>
    </location>
</feature>
<dbReference type="PRINTS" id="PR00011">
    <property type="entry name" value="EGFLAMININ"/>
</dbReference>
<dbReference type="FunFam" id="2.60.40.10:FF:001211">
    <property type="entry name" value="Usherin"/>
    <property type="match status" value="1"/>
</dbReference>
<dbReference type="Gene3D" id="2.170.300.10">
    <property type="entry name" value="Tie2 ligand-binding domain superfamily"/>
    <property type="match status" value="2"/>
</dbReference>
<feature type="disulfide bond" evidence="10">
    <location>
        <begin position="712"/>
        <end position="721"/>
    </location>
</feature>
<keyword evidence="12" id="KW-0472">Membrane</keyword>
<feature type="domain" description="Fibronectin type-III" evidence="15">
    <location>
        <begin position="1234"/>
        <end position="1328"/>
    </location>
</feature>
<feature type="domain" description="Fibronectin type-III" evidence="15">
    <location>
        <begin position="3625"/>
        <end position="3722"/>
    </location>
</feature>
<keyword evidence="18" id="KW-1185">Reference proteome</keyword>
<feature type="domain" description="Fibronectin type-III" evidence="15">
    <location>
        <begin position="1787"/>
        <end position="1891"/>
    </location>
</feature>
<dbReference type="FunFam" id="2.60.40.10:FF:000819">
    <property type="entry name" value="Usherin"/>
    <property type="match status" value="1"/>
</dbReference>
<evidence type="ECO:0000256" key="6">
    <source>
        <dbReference type="ARBA" id="ARBA00023157"/>
    </source>
</evidence>
<feature type="domain" description="Fibronectin type-III" evidence="15">
    <location>
        <begin position="4289"/>
        <end position="4388"/>
    </location>
</feature>
<evidence type="ECO:0000256" key="3">
    <source>
        <dbReference type="ARBA" id="ARBA00022525"/>
    </source>
</evidence>
<name>A0A8C7Q6N4_ONCMY</name>
<feature type="domain" description="Fibronectin type-III" evidence="15">
    <location>
        <begin position="2421"/>
        <end position="2520"/>
    </location>
</feature>
<dbReference type="CDD" id="cd00063">
    <property type="entry name" value="FN3"/>
    <property type="match status" value="28"/>
</dbReference>
<dbReference type="FunFam" id="2.60.40.10:FF:001227">
    <property type="entry name" value="Usherin"/>
    <property type="match status" value="1"/>
</dbReference>
<evidence type="ECO:0000256" key="8">
    <source>
        <dbReference type="ARBA" id="ARBA00023273"/>
    </source>
</evidence>
<feature type="disulfide bond" evidence="10">
    <location>
        <begin position="873"/>
        <end position="885"/>
    </location>
</feature>
<feature type="disulfide bond" evidence="10">
    <location>
        <begin position="661"/>
        <end position="670"/>
    </location>
</feature>
<feature type="domain" description="Fibronectin type-III" evidence="15">
    <location>
        <begin position="2228"/>
        <end position="2324"/>
    </location>
</feature>
<evidence type="ECO:0000256" key="1">
    <source>
        <dbReference type="ARBA" id="ARBA00004316"/>
    </source>
</evidence>
<feature type="region of interest" description="Disordered" evidence="11">
    <location>
        <begin position="1772"/>
        <end position="1798"/>
    </location>
</feature>
<dbReference type="InterPro" id="IPR002049">
    <property type="entry name" value="LE_dom"/>
</dbReference>
<feature type="domain" description="Fibronectin type-III" evidence="15">
    <location>
        <begin position="2078"/>
        <end position="2164"/>
    </location>
</feature>
<evidence type="ECO:0000256" key="12">
    <source>
        <dbReference type="SAM" id="Phobius"/>
    </source>
</evidence>
<evidence type="ECO:0000259" key="14">
    <source>
        <dbReference type="PROSITE" id="PS50027"/>
    </source>
</evidence>
<feature type="domain" description="Fibronectin type-III" evidence="15">
    <location>
        <begin position="1979"/>
        <end position="2077"/>
    </location>
</feature>
<evidence type="ECO:0000259" key="13">
    <source>
        <dbReference type="PROSITE" id="PS50025"/>
    </source>
</evidence>
<feature type="disulfide bond" evidence="10">
    <location>
        <begin position="856"/>
        <end position="870"/>
    </location>
</feature>
<dbReference type="FunFam" id="2.60.120.200:FF:000126">
    <property type="entry name" value="usherin"/>
    <property type="match status" value="1"/>
</dbReference>
<dbReference type="CDD" id="cd00055">
    <property type="entry name" value="EGF_Lam"/>
    <property type="match status" value="8"/>
</dbReference>
<dbReference type="PROSITE" id="PS50025">
    <property type="entry name" value="LAM_G_DOMAIN"/>
    <property type="match status" value="1"/>
</dbReference>
<feature type="domain" description="Laminin G" evidence="13">
    <location>
        <begin position="1539"/>
        <end position="1722"/>
    </location>
</feature>
<dbReference type="GO" id="GO:0042995">
    <property type="term" value="C:cell projection"/>
    <property type="evidence" value="ECO:0007669"/>
    <property type="project" value="UniProtKB-SubCell"/>
</dbReference>